<evidence type="ECO:0000313" key="3">
    <source>
        <dbReference type="Proteomes" id="UP001500729"/>
    </source>
</evidence>
<dbReference type="EMBL" id="BAAAGS010000014">
    <property type="protein sequence ID" value="GAA0525865.1"/>
    <property type="molecule type" value="Genomic_DNA"/>
</dbReference>
<sequence length="79" mass="8920">MYLREDLIRDAANGWIGKLFAPDNVDKAVRGLPASKKTPKSAPTWEKAQQRLTDAESLPRQRSPRRSTKHKPNALVARL</sequence>
<protein>
    <submittedName>
        <fullName evidence="2">Uncharacterized protein</fullName>
    </submittedName>
</protein>
<dbReference type="RefSeq" id="WP_143538215.1">
    <property type="nucleotide sequence ID" value="NZ_CP069353.1"/>
</dbReference>
<proteinExistence type="predicted"/>
<feature type="region of interest" description="Disordered" evidence="1">
    <location>
        <begin position="32"/>
        <end position="79"/>
    </location>
</feature>
<accession>A0ABN1CTJ8</accession>
<dbReference type="Proteomes" id="UP001500729">
    <property type="component" value="Unassembled WGS sequence"/>
</dbReference>
<comment type="caution">
    <text evidence="2">The sequence shown here is derived from an EMBL/GenBank/DDBJ whole genome shotgun (WGS) entry which is preliminary data.</text>
</comment>
<evidence type="ECO:0000313" key="2">
    <source>
        <dbReference type="EMBL" id="GAA0525865.1"/>
    </source>
</evidence>
<feature type="compositionally biased region" description="Basic residues" evidence="1">
    <location>
        <begin position="62"/>
        <end position="72"/>
    </location>
</feature>
<keyword evidence="3" id="KW-1185">Reference proteome</keyword>
<reference evidence="2 3" key="1">
    <citation type="journal article" date="2019" name="Int. J. Syst. Evol. Microbiol.">
        <title>The Global Catalogue of Microorganisms (GCM) 10K type strain sequencing project: providing services to taxonomists for standard genome sequencing and annotation.</title>
        <authorList>
            <consortium name="The Broad Institute Genomics Platform"/>
            <consortium name="The Broad Institute Genome Sequencing Center for Infectious Disease"/>
            <person name="Wu L."/>
            <person name="Ma J."/>
        </authorList>
    </citation>
    <scope>NUCLEOTIDE SEQUENCE [LARGE SCALE GENOMIC DNA]</scope>
    <source>
        <strain evidence="2 3">JCM 10303</strain>
    </source>
</reference>
<evidence type="ECO:0000256" key="1">
    <source>
        <dbReference type="SAM" id="MobiDB-lite"/>
    </source>
</evidence>
<organism evidence="2 3">
    <name type="scientific">Saccharopolyspora erythraea</name>
    <name type="common">Streptomyces erythraeus</name>
    <dbReference type="NCBI Taxonomy" id="1836"/>
    <lineage>
        <taxon>Bacteria</taxon>
        <taxon>Bacillati</taxon>
        <taxon>Actinomycetota</taxon>
        <taxon>Actinomycetes</taxon>
        <taxon>Pseudonocardiales</taxon>
        <taxon>Pseudonocardiaceae</taxon>
        <taxon>Saccharopolyspora</taxon>
    </lineage>
</organism>
<name>A0ABN1CTJ8_SACER</name>
<gene>
    <name evidence="2" type="ORF">GCM10009533_26570</name>
</gene>